<comment type="caution">
    <text evidence="1">The sequence shown here is derived from an EMBL/GenBank/DDBJ whole genome shotgun (WGS) entry which is preliminary data.</text>
</comment>
<evidence type="ECO:0000313" key="1">
    <source>
        <dbReference type="EMBL" id="KAJ8000109.1"/>
    </source>
</evidence>
<evidence type="ECO:0000313" key="2">
    <source>
        <dbReference type="Proteomes" id="UP001157502"/>
    </source>
</evidence>
<proteinExistence type="predicted"/>
<accession>A0ACC2G8Z8</accession>
<name>A0ACC2G8Z8_DALPE</name>
<sequence>MTITVYVKDPFGCQFDVTEHSARTVRRMLISPVMPFSILKSSIFVVLKTGPWGLLRHWGCNGQVKLGPGTHWEASDALSHPGATDKHFGVRGLKRSGSLRYWIVI</sequence>
<dbReference type="Proteomes" id="UP001157502">
    <property type="component" value="Chromosome 16"/>
</dbReference>
<reference evidence="1" key="1">
    <citation type="submission" date="2021-05" db="EMBL/GenBank/DDBJ databases">
        <authorList>
            <person name="Pan Q."/>
            <person name="Jouanno E."/>
            <person name="Zahm M."/>
            <person name="Klopp C."/>
            <person name="Cabau C."/>
            <person name="Louis A."/>
            <person name="Berthelot C."/>
            <person name="Parey E."/>
            <person name="Roest Crollius H."/>
            <person name="Montfort J."/>
            <person name="Robinson-Rechavi M."/>
            <person name="Bouchez O."/>
            <person name="Lampietro C."/>
            <person name="Lopez Roques C."/>
            <person name="Donnadieu C."/>
            <person name="Postlethwait J."/>
            <person name="Bobe J."/>
            <person name="Dillon D."/>
            <person name="Chandos A."/>
            <person name="von Hippel F."/>
            <person name="Guiguen Y."/>
        </authorList>
    </citation>
    <scope>NUCLEOTIDE SEQUENCE</scope>
    <source>
        <strain evidence="1">YG-Jan2019</strain>
    </source>
</reference>
<organism evidence="1 2">
    <name type="scientific">Dallia pectoralis</name>
    <name type="common">Alaska blackfish</name>
    <dbReference type="NCBI Taxonomy" id="75939"/>
    <lineage>
        <taxon>Eukaryota</taxon>
        <taxon>Metazoa</taxon>
        <taxon>Chordata</taxon>
        <taxon>Craniata</taxon>
        <taxon>Vertebrata</taxon>
        <taxon>Euteleostomi</taxon>
        <taxon>Actinopterygii</taxon>
        <taxon>Neopterygii</taxon>
        <taxon>Teleostei</taxon>
        <taxon>Protacanthopterygii</taxon>
        <taxon>Esociformes</taxon>
        <taxon>Umbridae</taxon>
        <taxon>Dallia</taxon>
    </lineage>
</organism>
<gene>
    <name evidence="1" type="ORF">DPEC_G00201430</name>
</gene>
<keyword evidence="2" id="KW-1185">Reference proteome</keyword>
<protein>
    <submittedName>
        <fullName evidence="1">Uncharacterized protein</fullName>
    </submittedName>
</protein>
<dbReference type="EMBL" id="CM055743">
    <property type="protein sequence ID" value="KAJ8000109.1"/>
    <property type="molecule type" value="Genomic_DNA"/>
</dbReference>